<protein>
    <submittedName>
        <fullName evidence="10">Ribonuclease</fullName>
        <ecNumber evidence="10">3.1.-.-</ecNumber>
    </submittedName>
</protein>
<evidence type="ECO:0000256" key="1">
    <source>
        <dbReference type="ARBA" id="ARBA00001947"/>
    </source>
</evidence>
<dbReference type="HAMAP" id="MF_01818">
    <property type="entry name" value="RNase_Z_BN"/>
    <property type="match status" value="1"/>
</dbReference>
<keyword evidence="3" id="KW-0819">tRNA processing</keyword>
<dbReference type="CDD" id="cd07717">
    <property type="entry name" value="RNaseZ_ZiPD-like_MBL-fold"/>
    <property type="match status" value="1"/>
</dbReference>
<evidence type="ECO:0000256" key="4">
    <source>
        <dbReference type="ARBA" id="ARBA00022722"/>
    </source>
</evidence>
<dbReference type="GO" id="GO:0016787">
    <property type="term" value="F:hydrolase activity"/>
    <property type="evidence" value="ECO:0007669"/>
    <property type="project" value="UniProtKB-KW"/>
</dbReference>
<gene>
    <name evidence="10" type="ORF">BLNAU_11515</name>
</gene>
<dbReference type="EMBL" id="JARBJD010000090">
    <property type="protein sequence ID" value="KAK2953515.1"/>
    <property type="molecule type" value="Genomic_DNA"/>
</dbReference>
<keyword evidence="8" id="KW-0862">Zinc</keyword>
<feature type="region of interest" description="Disordered" evidence="9">
    <location>
        <begin position="289"/>
        <end position="311"/>
    </location>
</feature>
<evidence type="ECO:0000256" key="3">
    <source>
        <dbReference type="ARBA" id="ARBA00022694"/>
    </source>
</evidence>
<comment type="caution">
    <text evidence="10">The sequence shown here is derived from an EMBL/GenBank/DDBJ whole genome shotgun (WGS) entry which is preliminary data.</text>
</comment>
<keyword evidence="11" id="KW-1185">Reference proteome</keyword>
<dbReference type="InterPro" id="IPR036866">
    <property type="entry name" value="RibonucZ/Hydroxyglut_hydro"/>
</dbReference>
<dbReference type="Gene3D" id="3.60.15.10">
    <property type="entry name" value="Ribonuclease Z/Hydroxyacylglutathione hydrolase-like"/>
    <property type="match status" value="2"/>
</dbReference>
<proteinExistence type="inferred from homology"/>
<comment type="cofactor">
    <cofactor evidence="1">
        <name>Zn(2+)</name>
        <dbReference type="ChEBI" id="CHEBI:29105"/>
    </cofactor>
</comment>
<evidence type="ECO:0000256" key="5">
    <source>
        <dbReference type="ARBA" id="ARBA00022723"/>
    </source>
</evidence>
<dbReference type="EC" id="3.1.-.-" evidence="10"/>
<name>A0ABQ9XSH5_9EUKA</name>
<evidence type="ECO:0000313" key="10">
    <source>
        <dbReference type="EMBL" id="KAK2953515.1"/>
    </source>
</evidence>
<organism evidence="10 11">
    <name type="scientific">Blattamonas nauphoetae</name>
    <dbReference type="NCBI Taxonomy" id="2049346"/>
    <lineage>
        <taxon>Eukaryota</taxon>
        <taxon>Metamonada</taxon>
        <taxon>Preaxostyla</taxon>
        <taxon>Oxymonadida</taxon>
        <taxon>Blattamonas</taxon>
    </lineage>
</organism>
<evidence type="ECO:0000256" key="7">
    <source>
        <dbReference type="ARBA" id="ARBA00022801"/>
    </source>
</evidence>
<evidence type="ECO:0000256" key="2">
    <source>
        <dbReference type="ARBA" id="ARBA00011738"/>
    </source>
</evidence>
<comment type="subunit">
    <text evidence="2">Homodimer.</text>
</comment>
<evidence type="ECO:0000256" key="9">
    <source>
        <dbReference type="SAM" id="MobiDB-lite"/>
    </source>
</evidence>
<keyword evidence="5" id="KW-0479">Metal-binding</keyword>
<dbReference type="SUPFAM" id="SSF56281">
    <property type="entry name" value="Metallo-hydrolase/oxidoreductase"/>
    <property type="match status" value="2"/>
</dbReference>
<evidence type="ECO:0000313" key="11">
    <source>
        <dbReference type="Proteomes" id="UP001281761"/>
    </source>
</evidence>
<accession>A0ABQ9XSH5</accession>
<dbReference type="Proteomes" id="UP001281761">
    <property type="component" value="Unassembled WGS sequence"/>
</dbReference>
<keyword evidence="7 10" id="KW-0378">Hydrolase</keyword>
<dbReference type="PANTHER" id="PTHR46018:SF2">
    <property type="entry name" value="ZINC PHOSPHODIESTERASE ELAC PROTEIN 1"/>
    <property type="match status" value="1"/>
</dbReference>
<evidence type="ECO:0000256" key="6">
    <source>
        <dbReference type="ARBA" id="ARBA00022759"/>
    </source>
</evidence>
<keyword evidence="6" id="KW-0255">Endonuclease</keyword>
<feature type="compositionally biased region" description="Polar residues" evidence="9">
    <location>
        <begin position="292"/>
        <end position="304"/>
    </location>
</feature>
<dbReference type="InterPro" id="IPR013471">
    <property type="entry name" value="RNase_Z/BN"/>
</dbReference>
<dbReference type="PANTHER" id="PTHR46018">
    <property type="entry name" value="ZINC PHOSPHODIESTERASE ELAC PROTEIN 1"/>
    <property type="match status" value="1"/>
</dbReference>
<evidence type="ECO:0000256" key="8">
    <source>
        <dbReference type="ARBA" id="ARBA00022833"/>
    </source>
</evidence>
<sequence>MDQEMSLLFVGTVSASPTISRNTSCVALRFDDGHLWLFDCGEGTQRELLKYPHINPSLVDVIFITHLHGDHVYGLFGLLCSLSFKRKNQPIDLIGPKGLKELLDCVLPLTDMTISYPINIHELPEDDVSTLTDISNPNQSFHQLGRNDVSVMAFPLSHQIRSFAFHVELRHRSSQVNIQRAHSYGIGFGHFFDALSCGQSVRLPNGVVVLPQDVCDLVTHRLLICGDCGDGYGRGKVHDRTQLESDIQPPLSSLTISPLSAAVPSFVPKSQLNKPKQLPPIPANYPLLSASPVPNTESPPQQTEEYGVGDANDWPRLVSTLEKVDTLVHETTFANELSHLAERWGHSTSKMAGERAVQLNAKTLIITHFSKRYTETPNGLQELFEQTREAAGNIKVLPAYDGFMFPLD</sequence>
<dbReference type="Pfam" id="PF23023">
    <property type="entry name" value="Anti-Pycsar_Apyc1"/>
    <property type="match status" value="1"/>
</dbReference>
<reference evidence="10 11" key="1">
    <citation type="journal article" date="2022" name="bioRxiv">
        <title>Genomics of Preaxostyla Flagellates Illuminates Evolutionary Transitions and the Path Towards Mitochondrial Loss.</title>
        <authorList>
            <person name="Novak L.V.F."/>
            <person name="Treitli S.C."/>
            <person name="Pyrih J."/>
            <person name="Halakuc P."/>
            <person name="Pipaliya S.V."/>
            <person name="Vacek V."/>
            <person name="Brzon O."/>
            <person name="Soukal P."/>
            <person name="Eme L."/>
            <person name="Dacks J.B."/>
            <person name="Karnkowska A."/>
            <person name="Elias M."/>
            <person name="Hampl V."/>
        </authorList>
    </citation>
    <scope>NUCLEOTIDE SEQUENCE [LARGE SCALE GENOMIC DNA]</scope>
    <source>
        <strain evidence="10">NAU3</strain>
        <tissue evidence="10">Gut</tissue>
    </source>
</reference>
<keyword evidence="4" id="KW-0540">Nuclease</keyword>